<dbReference type="InterPro" id="IPR016040">
    <property type="entry name" value="NAD(P)-bd_dom"/>
</dbReference>
<dbReference type="PANTHER" id="PTHR43355:SF2">
    <property type="entry name" value="FLAVIN REDUCTASE (NADPH)"/>
    <property type="match status" value="1"/>
</dbReference>
<dbReference type="RefSeq" id="WP_119534922.1">
    <property type="nucleotide sequence ID" value="NZ_NRJF01000149.1"/>
</dbReference>
<accession>A0A3A1YAA3</accession>
<dbReference type="AlphaFoldDB" id="A0A3A1YAA3"/>
<evidence type="ECO:0000313" key="2">
    <source>
        <dbReference type="EMBL" id="RIY34605.1"/>
    </source>
</evidence>
<dbReference type="Proteomes" id="UP000265964">
    <property type="component" value="Unassembled WGS sequence"/>
</dbReference>
<gene>
    <name evidence="2" type="ORF">CKF59_05280</name>
</gene>
<keyword evidence="3" id="KW-1185">Reference proteome</keyword>
<dbReference type="EMBL" id="NRJF01000149">
    <property type="protein sequence ID" value="RIY34605.1"/>
    <property type="molecule type" value="Genomic_DNA"/>
</dbReference>
<sequence length="216" mass="23575">MKILVVSSNGKVGSLVAKELVSRGHQVTGLSRSANKNDFLTHYLQKDVLELTATDVLGYEAVISAFGILTGDLEEAVTAYHQVNSHLLKVLANSPATLYFVGGAGSLVVEPKTGLRLFETPDFPKEYYAIAAGHANSLVNDIRVNTQVNWVFVSPAAIFDDAGEFSRNVVIAGSDFTVNNKGESYISYIDYAWELANQVEAKKLNRAWVSFRTGNR</sequence>
<evidence type="ECO:0000313" key="3">
    <source>
        <dbReference type="Proteomes" id="UP000265964"/>
    </source>
</evidence>
<proteinExistence type="predicted"/>
<dbReference type="InterPro" id="IPR051606">
    <property type="entry name" value="Polyketide_Oxido-like"/>
</dbReference>
<feature type="domain" description="NAD(P)-binding" evidence="1">
    <location>
        <begin position="9"/>
        <end position="174"/>
    </location>
</feature>
<evidence type="ECO:0000259" key="1">
    <source>
        <dbReference type="Pfam" id="PF13460"/>
    </source>
</evidence>
<dbReference type="InterPro" id="IPR036291">
    <property type="entry name" value="NAD(P)-bd_dom_sf"/>
</dbReference>
<dbReference type="GO" id="GO:0016646">
    <property type="term" value="F:oxidoreductase activity, acting on the CH-NH group of donors, NAD or NADP as acceptor"/>
    <property type="evidence" value="ECO:0007669"/>
    <property type="project" value="TreeGrafter"/>
</dbReference>
<protein>
    <recommendedName>
        <fullName evidence="1">NAD(P)-binding domain-containing protein</fullName>
    </recommendedName>
</protein>
<comment type="caution">
    <text evidence="2">The sequence shown here is derived from an EMBL/GenBank/DDBJ whole genome shotgun (WGS) entry which is preliminary data.</text>
</comment>
<dbReference type="OrthoDB" id="7352421at2"/>
<reference evidence="2 3" key="1">
    <citation type="submission" date="2017-08" db="EMBL/GenBank/DDBJ databases">
        <title>Reclassification of Bisgaard taxon 37 and 44.</title>
        <authorList>
            <person name="Christensen H."/>
        </authorList>
    </citation>
    <scope>NUCLEOTIDE SEQUENCE [LARGE SCALE GENOMIC DNA]</scope>
    <source>
        <strain evidence="2 3">EEAB3T1</strain>
    </source>
</reference>
<organism evidence="2 3">
    <name type="scientific">Psittacicella gerlachiana</name>
    <dbReference type="NCBI Taxonomy" id="2028574"/>
    <lineage>
        <taxon>Bacteria</taxon>
        <taxon>Pseudomonadati</taxon>
        <taxon>Pseudomonadota</taxon>
        <taxon>Gammaproteobacteria</taxon>
        <taxon>Pasteurellales</taxon>
        <taxon>Psittacicellaceae</taxon>
        <taxon>Psittacicella</taxon>
    </lineage>
</organism>
<dbReference type="SUPFAM" id="SSF51735">
    <property type="entry name" value="NAD(P)-binding Rossmann-fold domains"/>
    <property type="match status" value="1"/>
</dbReference>
<dbReference type="Gene3D" id="3.40.50.720">
    <property type="entry name" value="NAD(P)-binding Rossmann-like Domain"/>
    <property type="match status" value="1"/>
</dbReference>
<dbReference type="PANTHER" id="PTHR43355">
    <property type="entry name" value="FLAVIN REDUCTASE (NADPH)"/>
    <property type="match status" value="1"/>
</dbReference>
<name>A0A3A1YAA3_9GAMM</name>
<dbReference type="Pfam" id="PF13460">
    <property type="entry name" value="NAD_binding_10"/>
    <property type="match status" value="1"/>
</dbReference>